<dbReference type="InterPro" id="IPR009057">
    <property type="entry name" value="Homeodomain-like_sf"/>
</dbReference>
<dbReference type="SUPFAM" id="SSF46689">
    <property type="entry name" value="Homeodomain-like"/>
    <property type="match status" value="2"/>
</dbReference>
<evidence type="ECO:0000259" key="4">
    <source>
        <dbReference type="PROSITE" id="PS01124"/>
    </source>
</evidence>
<dbReference type="InterPro" id="IPR018062">
    <property type="entry name" value="HTH_AraC-typ_CS"/>
</dbReference>
<dbReference type="InterPro" id="IPR018060">
    <property type="entry name" value="HTH_AraC"/>
</dbReference>
<dbReference type="SUPFAM" id="SSF51215">
    <property type="entry name" value="Regulatory protein AraC"/>
    <property type="match status" value="1"/>
</dbReference>
<proteinExistence type="predicted"/>
<name>A0A645BSJ0_9ZZZZ</name>
<evidence type="ECO:0000256" key="3">
    <source>
        <dbReference type="ARBA" id="ARBA00023163"/>
    </source>
</evidence>
<dbReference type="AlphaFoldDB" id="A0A645BSJ0"/>
<dbReference type="GO" id="GO:0003700">
    <property type="term" value="F:DNA-binding transcription factor activity"/>
    <property type="evidence" value="ECO:0007669"/>
    <property type="project" value="InterPro"/>
</dbReference>
<accession>A0A645BSJ0</accession>
<dbReference type="Pfam" id="PF02311">
    <property type="entry name" value="AraC_binding"/>
    <property type="match status" value="1"/>
</dbReference>
<dbReference type="PROSITE" id="PS01124">
    <property type="entry name" value="HTH_ARAC_FAMILY_2"/>
    <property type="match status" value="1"/>
</dbReference>
<keyword evidence="1" id="KW-0805">Transcription regulation</keyword>
<organism evidence="5">
    <name type="scientific">bioreactor metagenome</name>
    <dbReference type="NCBI Taxonomy" id="1076179"/>
    <lineage>
        <taxon>unclassified sequences</taxon>
        <taxon>metagenomes</taxon>
        <taxon>ecological metagenomes</taxon>
    </lineage>
</organism>
<evidence type="ECO:0000256" key="2">
    <source>
        <dbReference type="ARBA" id="ARBA00023125"/>
    </source>
</evidence>
<dbReference type="Gene3D" id="1.10.10.60">
    <property type="entry name" value="Homeodomain-like"/>
    <property type="match status" value="2"/>
</dbReference>
<comment type="caution">
    <text evidence="5">The sequence shown here is derived from an EMBL/GenBank/DDBJ whole genome shotgun (WGS) entry which is preliminary data.</text>
</comment>
<keyword evidence="3" id="KW-0804">Transcription</keyword>
<dbReference type="EMBL" id="VSSQ01020129">
    <property type="protein sequence ID" value="MPM64754.1"/>
    <property type="molecule type" value="Genomic_DNA"/>
</dbReference>
<dbReference type="Pfam" id="PF12833">
    <property type="entry name" value="HTH_18"/>
    <property type="match status" value="1"/>
</dbReference>
<sequence length="292" mass="34366">MMGRVRYHEPWCHFSRVIDEYILYVIRDGDMYLEENGVRMHLKAGDFLLLEPNLPHAGYKAASCDYYYAHFKHDRMSRALDDEQAVESMKETRRKSMIGYNLDEIDPTDPVIGIPKRFNVSALEYRQMLHAAVEAYDRREEQYKRSVSTQLHLFLMMVAHEFLTAECAKEDTKRKKSEVAVDSLIRYLNAHYTENITSDQISERFEMNFDYLNRVFSSVTGSTIFYYINMLRISNAKQLITTTNLTFAEVAYLVGVEDRYYFTRLFKRYVGMTPTDYYRAAHTLPPKEGETV</sequence>
<dbReference type="InterPro" id="IPR003313">
    <property type="entry name" value="AraC-bd"/>
</dbReference>
<evidence type="ECO:0000313" key="5">
    <source>
        <dbReference type="EMBL" id="MPM64754.1"/>
    </source>
</evidence>
<keyword evidence="2" id="KW-0238">DNA-binding</keyword>
<evidence type="ECO:0000256" key="1">
    <source>
        <dbReference type="ARBA" id="ARBA00023015"/>
    </source>
</evidence>
<dbReference type="SMART" id="SM00342">
    <property type="entry name" value="HTH_ARAC"/>
    <property type="match status" value="1"/>
</dbReference>
<reference evidence="5" key="1">
    <citation type="submission" date="2019-08" db="EMBL/GenBank/DDBJ databases">
        <authorList>
            <person name="Kucharzyk K."/>
            <person name="Murdoch R.W."/>
            <person name="Higgins S."/>
            <person name="Loffler F."/>
        </authorList>
    </citation>
    <scope>NUCLEOTIDE SEQUENCE</scope>
</reference>
<dbReference type="PANTHER" id="PTHR43280">
    <property type="entry name" value="ARAC-FAMILY TRANSCRIPTIONAL REGULATOR"/>
    <property type="match status" value="1"/>
</dbReference>
<dbReference type="GO" id="GO:0043565">
    <property type="term" value="F:sequence-specific DNA binding"/>
    <property type="evidence" value="ECO:0007669"/>
    <property type="project" value="InterPro"/>
</dbReference>
<protein>
    <submittedName>
        <fullName evidence="5">HTH-type transcriptional activator RhaS</fullName>
    </submittedName>
</protein>
<dbReference type="PROSITE" id="PS00041">
    <property type="entry name" value="HTH_ARAC_FAMILY_1"/>
    <property type="match status" value="1"/>
</dbReference>
<gene>
    <name evidence="5" type="primary">rhaS_76</name>
    <name evidence="5" type="ORF">SDC9_111643</name>
</gene>
<dbReference type="PANTHER" id="PTHR43280:SF2">
    <property type="entry name" value="HTH-TYPE TRANSCRIPTIONAL REGULATOR EXSA"/>
    <property type="match status" value="1"/>
</dbReference>
<feature type="domain" description="HTH araC/xylS-type" evidence="4">
    <location>
        <begin position="182"/>
        <end position="280"/>
    </location>
</feature>
<dbReference type="InterPro" id="IPR037923">
    <property type="entry name" value="HTH-like"/>
</dbReference>